<sequence>MGEGQGPIVATRTRFFGAQPSALDTTPQLPEIIHEPPKTDGRGLHVSFPLAVGSRFRRKKWRAAFRRAVEEEQAFGHVFLFAPVFLGLGALAWFSFAQTPGFLKTALLMCIFGMAALLLRPSVWRIVALFATLFCAGMVLAAGETARKNTVLLDTPVTTVVRGTVVARESTDRGYWRYTVHVAQTSHPALKRVPATVTLLSRSRAKPVDIGGGIEGKARLSPPSGPALRGLNDFAFDSYFKGIGAVGYFYGKPAAVAAVPESAPPGGIATWPVRAQETIARMRETVGARIRSTIGGDAGAIAAALVTAEERAISRSTIEALREAGLAHVLAISGLNMVLAAGTFLIGARTFLSLIPGLAHRFAIKKLAAAGALIMVFVYILISGGAVSAVRSWIMISIMLIAVFFDRPSISLRNVALSALIILAITPSAVTGPGFQMSFAATLALVAGYGHWRERPGREPVSGKRTAGPVKAVSGFFAGLLLSSFIGGLSTMIYSAGHFHRLAAYGLVGNILAMPVISVLVMPFGLLAMLLMPFGLDRYPLLVMGQGLDWVISVANLVSSWGGEVTTGRVPDSAFMLIATGGILACLSRTWLALSGMVVIAAGLLAGWGGTSPRPDLVIAEDGRLVAMIEEGQAASNRTKPADFVFSQWQRALRLDGHQKPQQRADLALKDADAPLHERAGSDSGPKNKTPIDKDAARSAVRRLLAEAAPARFACVPKQWCAATTRAGWRIVTVEDARFVGIACDEADIIVTPVMLQFQDCRSGAMLLSGQSLRRTGAIEIFAVSADNAGRQNGKAGMRVVTALDQLQRPWGRHRTYDWRTGEFNAP</sequence>
<dbReference type="InterPro" id="IPR025405">
    <property type="entry name" value="DUF4131"/>
</dbReference>
<evidence type="ECO:0000259" key="8">
    <source>
        <dbReference type="Pfam" id="PF13567"/>
    </source>
</evidence>
<evidence type="ECO:0000313" key="9">
    <source>
        <dbReference type="EMBL" id="MBB5538163.1"/>
    </source>
</evidence>
<feature type="transmembrane region" description="Helical" evidence="6">
    <location>
        <begin position="364"/>
        <end position="382"/>
    </location>
</feature>
<evidence type="ECO:0000256" key="1">
    <source>
        <dbReference type="ARBA" id="ARBA00004651"/>
    </source>
</evidence>
<keyword evidence="5 6" id="KW-0472">Membrane</keyword>
<comment type="subcellular location">
    <subcellularLocation>
        <location evidence="1">Cell membrane</location>
        <topology evidence="1">Multi-pass membrane protein</topology>
    </subcellularLocation>
</comment>
<feature type="transmembrane region" description="Helical" evidence="6">
    <location>
        <begin position="502"/>
        <end position="529"/>
    </location>
</feature>
<evidence type="ECO:0000256" key="4">
    <source>
        <dbReference type="ARBA" id="ARBA00022989"/>
    </source>
</evidence>
<reference evidence="9 10" key="1">
    <citation type="submission" date="2020-08" db="EMBL/GenBank/DDBJ databases">
        <title>Genomic Encyclopedia of Type Strains, Phase IV (KMG-V): Genome sequencing to study the core and pangenomes of soil and plant-associated prokaryotes.</title>
        <authorList>
            <person name="Whitman W."/>
        </authorList>
    </citation>
    <scope>NUCLEOTIDE SEQUENCE [LARGE SCALE GENOMIC DNA]</scope>
    <source>
        <strain evidence="9 10">SEMIA 4084</strain>
    </source>
</reference>
<keyword evidence="4 6" id="KW-1133">Transmembrane helix</keyword>
<dbReference type="InterPro" id="IPR004477">
    <property type="entry name" value="ComEC_N"/>
</dbReference>
<accession>A0A7W8UF92</accession>
<feature type="transmembrane region" description="Helical" evidence="6">
    <location>
        <begin position="126"/>
        <end position="143"/>
    </location>
</feature>
<evidence type="ECO:0000313" key="10">
    <source>
        <dbReference type="Proteomes" id="UP000585507"/>
    </source>
</evidence>
<keyword evidence="3 6" id="KW-0812">Transmembrane</keyword>
<feature type="transmembrane region" description="Helical" evidence="6">
    <location>
        <begin position="412"/>
        <end position="429"/>
    </location>
</feature>
<dbReference type="Pfam" id="PF03772">
    <property type="entry name" value="Competence"/>
    <property type="match status" value="1"/>
</dbReference>
<comment type="caution">
    <text evidence="9">The sequence shown here is derived from an EMBL/GenBank/DDBJ whole genome shotgun (WGS) entry which is preliminary data.</text>
</comment>
<feature type="transmembrane region" description="Helical" evidence="6">
    <location>
        <begin position="325"/>
        <end position="352"/>
    </location>
</feature>
<dbReference type="Pfam" id="PF13567">
    <property type="entry name" value="DUF4131"/>
    <property type="match status" value="1"/>
</dbReference>
<evidence type="ECO:0000256" key="2">
    <source>
        <dbReference type="ARBA" id="ARBA00022475"/>
    </source>
</evidence>
<feature type="transmembrane region" description="Helical" evidence="6">
    <location>
        <begin position="473"/>
        <end position="496"/>
    </location>
</feature>
<dbReference type="PANTHER" id="PTHR30619">
    <property type="entry name" value="DNA INTERNALIZATION/COMPETENCE PROTEIN COMEC/REC2"/>
    <property type="match status" value="1"/>
</dbReference>
<organism evidence="9 10">
    <name type="scientific">Rhizobium giardinii</name>
    <dbReference type="NCBI Taxonomy" id="56731"/>
    <lineage>
        <taxon>Bacteria</taxon>
        <taxon>Pseudomonadati</taxon>
        <taxon>Pseudomonadota</taxon>
        <taxon>Alphaproteobacteria</taxon>
        <taxon>Hyphomicrobiales</taxon>
        <taxon>Rhizobiaceae</taxon>
        <taxon>Rhizobium/Agrobacterium group</taxon>
        <taxon>Rhizobium</taxon>
    </lineage>
</organism>
<dbReference type="AlphaFoldDB" id="A0A7W8UF92"/>
<dbReference type="NCBIfam" id="TIGR00360">
    <property type="entry name" value="ComEC_N-term"/>
    <property type="match status" value="1"/>
</dbReference>
<evidence type="ECO:0000256" key="5">
    <source>
        <dbReference type="ARBA" id="ARBA00023136"/>
    </source>
</evidence>
<feature type="domain" description="DUF4131" evidence="8">
    <location>
        <begin position="106"/>
        <end position="252"/>
    </location>
</feature>
<dbReference type="PANTHER" id="PTHR30619:SF1">
    <property type="entry name" value="RECOMBINATION PROTEIN 2"/>
    <property type="match status" value="1"/>
</dbReference>
<evidence type="ECO:0000256" key="6">
    <source>
        <dbReference type="SAM" id="Phobius"/>
    </source>
</evidence>
<dbReference type="EMBL" id="JACHBK010000012">
    <property type="protein sequence ID" value="MBB5538163.1"/>
    <property type="molecule type" value="Genomic_DNA"/>
</dbReference>
<evidence type="ECO:0000259" key="7">
    <source>
        <dbReference type="Pfam" id="PF03772"/>
    </source>
</evidence>
<evidence type="ECO:0000256" key="3">
    <source>
        <dbReference type="ARBA" id="ARBA00022692"/>
    </source>
</evidence>
<feature type="transmembrane region" description="Helical" evidence="6">
    <location>
        <begin position="74"/>
        <end position="96"/>
    </location>
</feature>
<dbReference type="Proteomes" id="UP000585507">
    <property type="component" value="Unassembled WGS sequence"/>
</dbReference>
<feature type="domain" description="ComEC/Rec2-related protein" evidence="7">
    <location>
        <begin position="305"/>
        <end position="589"/>
    </location>
</feature>
<gene>
    <name evidence="9" type="ORF">GGD55_004884</name>
</gene>
<dbReference type="RefSeq" id="WP_083925918.1">
    <property type="nucleotide sequence ID" value="NZ_JACHBK010000012.1"/>
</dbReference>
<proteinExistence type="predicted"/>
<dbReference type="InterPro" id="IPR052159">
    <property type="entry name" value="Competence_DNA_uptake"/>
</dbReference>
<protein>
    <submittedName>
        <fullName evidence="9">ComEC/Rec2-related protein</fullName>
    </submittedName>
</protein>
<keyword evidence="10" id="KW-1185">Reference proteome</keyword>
<keyword evidence="2" id="KW-1003">Cell membrane</keyword>
<dbReference type="GO" id="GO:0005886">
    <property type="term" value="C:plasma membrane"/>
    <property type="evidence" value="ECO:0007669"/>
    <property type="project" value="UniProtKB-SubCell"/>
</dbReference>
<name>A0A7W8UF92_9HYPH</name>